<name>A0A0M0JHI8_9EUKA</name>
<evidence type="ECO:0000256" key="1">
    <source>
        <dbReference type="SAM" id="MobiDB-lite"/>
    </source>
</evidence>
<reference evidence="3" key="1">
    <citation type="journal article" date="2015" name="PLoS Genet.">
        <title>Genome Sequence and Transcriptome Analyses of Chrysochromulina tobin: Metabolic Tools for Enhanced Algal Fitness in the Prominent Order Prymnesiales (Haptophyceae).</title>
        <authorList>
            <person name="Hovde B.T."/>
            <person name="Deodato C.R."/>
            <person name="Hunsperger H.M."/>
            <person name="Ryken S.A."/>
            <person name="Yost W."/>
            <person name="Jha R.K."/>
            <person name="Patterson J."/>
            <person name="Monnat R.J. Jr."/>
            <person name="Barlow S.B."/>
            <person name="Starkenburg S.R."/>
            <person name="Cattolico R.A."/>
        </authorList>
    </citation>
    <scope>NUCLEOTIDE SEQUENCE</scope>
    <source>
        <strain evidence="3">CCMP291</strain>
    </source>
</reference>
<dbReference type="OrthoDB" id="119067at2759"/>
<organism evidence="2 3">
    <name type="scientific">Chrysochromulina tobinii</name>
    <dbReference type="NCBI Taxonomy" id="1460289"/>
    <lineage>
        <taxon>Eukaryota</taxon>
        <taxon>Haptista</taxon>
        <taxon>Haptophyta</taxon>
        <taxon>Prymnesiophyceae</taxon>
        <taxon>Prymnesiales</taxon>
        <taxon>Chrysochromulinaceae</taxon>
        <taxon>Chrysochromulina</taxon>
    </lineage>
</organism>
<sequence>MGAILTQAGVTLGLAAKASTEFGTSFGPLLALTVTAEVLLNQLLGPILFKAAIVAVGEAHHELRHHECAPGQTPPRLDSASSAHPSPRSVLIVAERADALATALVQRLRQRGWTIVLCDPELSVVLSVVGGGPQQPLPAGGAGASATASARTTASELDTALEARRSLLETSLSTPLLSSPQGGAAAVSGLEWGDRHGAQQERALDTALRRALGRLETLDVLAFMLPDDASNLALCRLLSSSAHLLPSIHRRQTSMPQLVVRVNIPTAEARYYTEEGLSEAFHVTTVTAHAALPNLIAEVLHPQFPRSYILDNTLPEPAELERDEW</sequence>
<evidence type="ECO:0000313" key="3">
    <source>
        <dbReference type="Proteomes" id="UP000037460"/>
    </source>
</evidence>
<proteinExistence type="predicted"/>
<comment type="caution">
    <text evidence="2">The sequence shown here is derived from an EMBL/GenBank/DDBJ whole genome shotgun (WGS) entry which is preliminary data.</text>
</comment>
<dbReference type="PANTHER" id="PTHR43021">
    <property type="entry name" value="NA(+)/H(+) ANTIPORTER-RELATED"/>
    <property type="match status" value="1"/>
</dbReference>
<evidence type="ECO:0000313" key="2">
    <source>
        <dbReference type="EMBL" id="KOO26056.1"/>
    </source>
</evidence>
<keyword evidence="3" id="KW-1185">Reference proteome</keyword>
<gene>
    <name evidence="2" type="ORF">Ctob_009238</name>
</gene>
<feature type="region of interest" description="Disordered" evidence="1">
    <location>
        <begin position="65"/>
        <end position="84"/>
    </location>
</feature>
<protein>
    <submittedName>
        <fullName evidence="2">Uncharacterized protein</fullName>
    </submittedName>
</protein>
<dbReference type="AlphaFoldDB" id="A0A0M0JHI8"/>
<dbReference type="Proteomes" id="UP000037460">
    <property type="component" value="Unassembled WGS sequence"/>
</dbReference>
<accession>A0A0M0JHI8</accession>
<dbReference type="PANTHER" id="PTHR43021:SF2">
    <property type="entry name" value="CATION_H+ EXCHANGER DOMAIN-CONTAINING PROTEIN"/>
    <property type="match status" value="1"/>
</dbReference>
<dbReference type="EMBL" id="JWZX01002896">
    <property type="protein sequence ID" value="KOO26056.1"/>
    <property type="molecule type" value="Genomic_DNA"/>
</dbReference>